<dbReference type="InterPro" id="IPR050557">
    <property type="entry name" value="RTX_toxin/Mannuronan_C5-epim"/>
</dbReference>
<dbReference type="PANTHER" id="PTHR38340:SF1">
    <property type="entry name" value="S-LAYER PROTEIN"/>
    <property type="match status" value="1"/>
</dbReference>
<keyword evidence="2" id="KW-0964">Secreted</keyword>
<dbReference type="PRINTS" id="PR00313">
    <property type="entry name" value="CABNDNGRPT"/>
</dbReference>
<evidence type="ECO:0000256" key="2">
    <source>
        <dbReference type="ARBA" id="ARBA00022525"/>
    </source>
</evidence>
<comment type="subcellular location">
    <subcellularLocation>
        <location evidence="1">Secreted</location>
    </subcellularLocation>
</comment>
<evidence type="ECO:0000256" key="1">
    <source>
        <dbReference type="ARBA" id="ARBA00004613"/>
    </source>
</evidence>
<evidence type="ECO:0000313" key="4">
    <source>
        <dbReference type="Proteomes" id="UP001595596"/>
    </source>
</evidence>
<accession>A0ABV7S3Q6</accession>
<name>A0ABV7S3Q6_9RHOB</name>
<dbReference type="InterPro" id="IPR018511">
    <property type="entry name" value="Hemolysin-typ_Ca-bd_CS"/>
</dbReference>
<dbReference type="EMBL" id="JBHRXE010000047">
    <property type="protein sequence ID" value="MFC3570976.1"/>
    <property type="molecule type" value="Genomic_DNA"/>
</dbReference>
<dbReference type="SUPFAM" id="SSF51120">
    <property type="entry name" value="beta-Roll"/>
    <property type="match status" value="2"/>
</dbReference>
<dbReference type="PANTHER" id="PTHR38340">
    <property type="entry name" value="S-LAYER PROTEIN"/>
    <property type="match status" value="1"/>
</dbReference>
<evidence type="ECO:0000313" key="3">
    <source>
        <dbReference type="EMBL" id="MFC3570976.1"/>
    </source>
</evidence>
<sequence length="366" mass="38054">MREIDFSNMYYGDSVRRTTSSFTVYYEDGFREVFLGSGFRYDRDGQPYSGTVTSYILHHGNDRLSAVEGVRMAAADIADAAASSGLTDDLAVIGQALAGADVLSGGSRADFFLGFSGNDLLNGNGGSDTLYGGLGRDTLSGGNGWDQLHGGGGADQLYGGAGNDLLRGGVWHDSLWGGLGSDRLFGEDGEDRLFGGADGDILSGGAGADLLWGEAGADLLRGGAHADRLFGGIGNDTLHGEAGADILAGGLGSDRLFGGLGADRFVFMAPADSGIGPAGRDVVMDFRRWQGDRLDLTPLDADLDRGGNNAFRFIGTEAFSGSAGELRYYRNGGTTVVTADRDGDGAADFAFHLQGVFTLQAGDFLL</sequence>
<dbReference type="InterPro" id="IPR001343">
    <property type="entry name" value="Hemolysn_Ca-bd"/>
</dbReference>
<comment type="caution">
    <text evidence="3">The sequence shown here is derived from an EMBL/GenBank/DDBJ whole genome shotgun (WGS) entry which is preliminary data.</text>
</comment>
<dbReference type="PROSITE" id="PS00330">
    <property type="entry name" value="HEMOLYSIN_CALCIUM"/>
    <property type="match status" value="6"/>
</dbReference>
<dbReference type="InterPro" id="IPR011049">
    <property type="entry name" value="Serralysin-like_metalloprot_C"/>
</dbReference>
<dbReference type="Gene3D" id="2.150.10.10">
    <property type="entry name" value="Serralysin-like metalloprotease, C-terminal"/>
    <property type="match status" value="3"/>
</dbReference>
<proteinExistence type="predicted"/>
<dbReference type="RefSeq" id="WP_379032337.1">
    <property type="nucleotide sequence ID" value="NZ_JBHRXE010000047.1"/>
</dbReference>
<reference evidence="4" key="1">
    <citation type="journal article" date="2019" name="Int. J. Syst. Evol. Microbiol.">
        <title>The Global Catalogue of Microorganisms (GCM) 10K type strain sequencing project: providing services to taxonomists for standard genome sequencing and annotation.</title>
        <authorList>
            <consortium name="The Broad Institute Genomics Platform"/>
            <consortium name="The Broad Institute Genome Sequencing Center for Infectious Disease"/>
            <person name="Wu L."/>
            <person name="Ma J."/>
        </authorList>
    </citation>
    <scope>NUCLEOTIDE SEQUENCE [LARGE SCALE GENOMIC DNA]</scope>
    <source>
        <strain evidence="4">VKM B-3226</strain>
    </source>
</reference>
<organism evidence="3 4">
    <name type="scientific">Paracoccus simplex</name>
    <dbReference type="NCBI Taxonomy" id="2086346"/>
    <lineage>
        <taxon>Bacteria</taxon>
        <taxon>Pseudomonadati</taxon>
        <taxon>Pseudomonadota</taxon>
        <taxon>Alphaproteobacteria</taxon>
        <taxon>Rhodobacterales</taxon>
        <taxon>Paracoccaceae</taxon>
        <taxon>Paracoccus</taxon>
    </lineage>
</organism>
<gene>
    <name evidence="3" type="ORF">ACFOMP_16065</name>
</gene>
<dbReference type="Proteomes" id="UP001595596">
    <property type="component" value="Unassembled WGS sequence"/>
</dbReference>
<protein>
    <submittedName>
        <fullName evidence="3">Calcium-binding protein</fullName>
    </submittedName>
</protein>
<dbReference type="Pfam" id="PF00353">
    <property type="entry name" value="HemolysinCabind"/>
    <property type="match status" value="3"/>
</dbReference>
<keyword evidence="4" id="KW-1185">Reference proteome</keyword>